<organism evidence="2 3">
    <name type="scientific">Staphylococcus cohnii subsp. cohnii</name>
    <dbReference type="NCBI Taxonomy" id="74704"/>
    <lineage>
        <taxon>Bacteria</taxon>
        <taxon>Bacillati</taxon>
        <taxon>Bacillota</taxon>
        <taxon>Bacilli</taxon>
        <taxon>Bacillales</taxon>
        <taxon>Staphylococcaceae</taxon>
        <taxon>Staphylococcus</taxon>
        <taxon>Staphylococcus cohnii species complex</taxon>
    </lineage>
</organism>
<dbReference type="NCBIfam" id="TIGR01537">
    <property type="entry name" value="portal_HK97"/>
    <property type="match status" value="1"/>
</dbReference>
<dbReference type="Proteomes" id="UP000034455">
    <property type="component" value="Unassembled WGS sequence"/>
</dbReference>
<dbReference type="Pfam" id="PF04860">
    <property type="entry name" value="Phage_portal"/>
    <property type="match status" value="1"/>
</dbReference>
<name>A0A0M2NYZ5_STACC</name>
<dbReference type="InterPro" id="IPR006427">
    <property type="entry name" value="Portal_HK97"/>
</dbReference>
<dbReference type="RefSeq" id="WP_046467794.1">
    <property type="nucleotide sequence ID" value="NZ_LAKJ01000018.1"/>
</dbReference>
<dbReference type="AlphaFoldDB" id="A0A0M2NYZ5"/>
<evidence type="ECO:0000313" key="3">
    <source>
        <dbReference type="Proteomes" id="UP000034455"/>
    </source>
</evidence>
<evidence type="ECO:0000256" key="1">
    <source>
        <dbReference type="SAM" id="MobiDB-lite"/>
    </source>
</evidence>
<reference evidence="2 3" key="1">
    <citation type="submission" date="2015-03" db="EMBL/GenBank/DDBJ databases">
        <title>Genome Assembly of Staphylococcus cohnii subsp. cohnii strain G22B2.</title>
        <authorList>
            <person name="Nair G."/>
            <person name="Kaur G."/>
            <person name="Khatri I."/>
            <person name="Singh N.K."/>
            <person name="Sathyabama S."/>
            <person name="Maurya S.K."/>
            <person name="Subramanian S."/>
            <person name="Agrewala J.N."/>
            <person name="Mayilraj S."/>
        </authorList>
    </citation>
    <scope>NUCLEOTIDE SEQUENCE [LARGE SCALE GENOMIC DNA]</scope>
    <source>
        <strain evidence="2 3">G22B2</strain>
    </source>
</reference>
<accession>A0A0M2NYZ5</accession>
<evidence type="ECO:0000313" key="2">
    <source>
        <dbReference type="EMBL" id="KKI63175.1"/>
    </source>
</evidence>
<dbReference type="InterPro" id="IPR006944">
    <property type="entry name" value="Phage/GTA_portal"/>
</dbReference>
<dbReference type="PATRIC" id="fig|74704.6.peg.1061"/>
<feature type="compositionally biased region" description="Basic and acidic residues" evidence="1">
    <location>
        <begin position="391"/>
        <end position="411"/>
    </location>
</feature>
<gene>
    <name evidence="2" type="ORF">UF66_1031</name>
</gene>
<comment type="caution">
    <text evidence="2">The sequence shown here is derived from an EMBL/GenBank/DDBJ whole genome shotgun (WGS) entry which is preliminary data.</text>
</comment>
<dbReference type="EMBL" id="LAKJ01000018">
    <property type="protein sequence ID" value="KKI63175.1"/>
    <property type="molecule type" value="Genomic_DNA"/>
</dbReference>
<protein>
    <submittedName>
        <fullName evidence="2">Phage portal protein</fullName>
    </submittedName>
</protein>
<feature type="region of interest" description="Disordered" evidence="1">
    <location>
        <begin position="389"/>
        <end position="411"/>
    </location>
</feature>
<proteinExistence type="predicted"/>
<sequence>MPLLDLGFTSKQEKMNRDLERLLYWQEHGTHASYVGINALRNSDVFTATRIISADIASTKLKVKGHETNKVMNQILDLFNNNPHSDLPGWHFKFIIIANMLLNGQSFVEIIRDKNDFPVGFHFLHNDLVGIEEKDGEIVYNVSEDVEGNAAKITSEDILHFRYITLDGYVGYSPLYALAHEIGISQGSKSFLRNFFDNGGTSTSVLQYKKGQINAEQLRDLKQNFAESQLKNNGGLVAIDDTMDFKRLQIPVEVLNFLNSYKFSTSQVAKAFGLPVSKLGIETVNTSITQANLEYLQSTLDPIFKMMISELETKIFKFIDSGYELEFDSSRLIDIDPELQLQRITELHGKGIISTDEARSVFGYQPIEHGEQPLVDLNRAPLSTLQNYQESKIDKEVEKNSIKGGDEYDEQ</sequence>